<organism evidence="2 3">
    <name type="scientific">Dinghuibacter silviterrae</name>
    <dbReference type="NCBI Taxonomy" id="1539049"/>
    <lineage>
        <taxon>Bacteria</taxon>
        <taxon>Pseudomonadati</taxon>
        <taxon>Bacteroidota</taxon>
        <taxon>Chitinophagia</taxon>
        <taxon>Chitinophagales</taxon>
        <taxon>Chitinophagaceae</taxon>
        <taxon>Dinghuibacter</taxon>
    </lineage>
</organism>
<keyword evidence="1" id="KW-0472">Membrane</keyword>
<name>A0A4R8DRS6_9BACT</name>
<evidence type="ECO:0000313" key="2">
    <source>
        <dbReference type="EMBL" id="TDX00924.1"/>
    </source>
</evidence>
<dbReference type="Proteomes" id="UP000294498">
    <property type="component" value="Unassembled WGS sequence"/>
</dbReference>
<feature type="transmembrane region" description="Helical" evidence="1">
    <location>
        <begin position="219"/>
        <end position="237"/>
    </location>
</feature>
<proteinExistence type="predicted"/>
<reference evidence="2 3" key="1">
    <citation type="submission" date="2019-03" db="EMBL/GenBank/DDBJ databases">
        <title>Genomic Encyclopedia of Type Strains, Phase IV (KMG-IV): sequencing the most valuable type-strain genomes for metagenomic binning, comparative biology and taxonomic classification.</title>
        <authorList>
            <person name="Goeker M."/>
        </authorList>
    </citation>
    <scope>NUCLEOTIDE SEQUENCE [LARGE SCALE GENOMIC DNA]</scope>
    <source>
        <strain evidence="2 3">DSM 100059</strain>
    </source>
</reference>
<sequence length="318" mass="35718">MREALFIKKNKDRWTQIEQQPASDPDEMATEFIQLVDDLSYAKTFYPTSRTARYLNIAASRMYLGIYKNRKAEVNPLARFCKYDLPQTIRRHHKVLLLAFGIFTLFFIVGVCSARGDESFIRGMLGNAYVNMTEDNIAQGKPFGVYANENALYMWLWILKNNIFVSIQMLAGGVLVGLLPIFQLVFEALRLGAFEALFAQKGLAGDFVLTVFIHGTLEISALIISGAAGIILGKGFLFPGTLSRLEAFKRSAKDACKIILGLVPVFITAAFFEGFVTRYEFMPVWGKLLILVGSLTFIIGYFIIYPIRLERKGGFAHA</sequence>
<dbReference type="EMBL" id="SODV01000001">
    <property type="protein sequence ID" value="TDX00924.1"/>
    <property type="molecule type" value="Genomic_DNA"/>
</dbReference>
<gene>
    <name evidence="2" type="ORF">EDB95_1954</name>
</gene>
<accession>A0A4R8DRS6</accession>
<feature type="transmembrane region" description="Helical" evidence="1">
    <location>
        <begin position="95"/>
        <end position="116"/>
    </location>
</feature>
<dbReference type="PANTHER" id="PTHR35337">
    <property type="entry name" value="SLR1478 PROTEIN"/>
    <property type="match status" value="1"/>
</dbReference>
<dbReference type="OrthoDB" id="9800053at2"/>
<feature type="transmembrane region" description="Helical" evidence="1">
    <location>
        <begin position="163"/>
        <end position="186"/>
    </location>
</feature>
<keyword evidence="1" id="KW-0812">Transmembrane</keyword>
<feature type="transmembrane region" description="Helical" evidence="1">
    <location>
        <begin position="288"/>
        <end position="307"/>
    </location>
</feature>
<evidence type="ECO:0000313" key="3">
    <source>
        <dbReference type="Proteomes" id="UP000294498"/>
    </source>
</evidence>
<dbReference type="InterPro" id="IPR002798">
    <property type="entry name" value="SpoIIM-like"/>
</dbReference>
<keyword evidence="3" id="KW-1185">Reference proteome</keyword>
<protein>
    <submittedName>
        <fullName evidence="2">Putative membrane protein SpoIIM required for sporulation</fullName>
    </submittedName>
</protein>
<dbReference type="Pfam" id="PF01944">
    <property type="entry name" value="SpoIIM"/>
    <property type="match status" value="1"/>
</dbReference>
<comment type="caution">
    <text evidence="2">The sequence shown here is derived from an EMBL/GenBank/DDBJ whole genome shotgun (WGS) entry which is preliminary data.</text>
</comment>
<keyword evidence="1" id="KW-1133">Transmembrane helix</keyword>
<dbReference type="PANTHER" id="PTHR35337:SF1">
    <property type="entry name" value="SLR1478 PROTEIN"/>
    <property type="match status" value="1"/>
</dbReference>
<dbReference type="AlphaFoldDB" id="A0A4R8DRS6"/>
<dbReference type="RefSeq" id="WP_133993037.1">
    <property type="nucleotide sequence ID" value="NZ_SODV01000001.1"/>
</dbReference>
<evidence type="ECO:0000256" key="1">
    <source>
        <dbReference type="SAM" id="Phobius"/>
    </source>
</evidence>
<feature type="transmembrane region" description="Helical" evidence="1">
    <location>
        <begin position="258"/>
        <end position="276"/>
    </location>
</feature>